<evidence type="ECO:0000256" key="7">
    <source>
        <dbReference type="HAMAP-Rule" id="MF_00222"/>
    </source>
</evidence>
<comment type="function">
    <text evidence="7">Involved in the biosynthesis of the chorismate, which leads to the biosynthesis of aromatic amino acids. Catalyzes the reversible NADPH linked reduction of 3-dehydroshikimate (DHSA) to yield shikimate (SA).</text>
</comment>
<keyword evidence="5 7" id="KW-0560">Oxidoreductase</keyword>
<dbReference type="CDD" id="cd01065">
    <property type="entry name" value="NAD_bind_Shikimate_DH"/>
    <property type="match status" value="1"/>
</dbReference>
<evidence type="ECO:0000256" key="5">
    <source>
        <dbReference type="ARBA" id="ARBA00023002"/>
    </source>
</evidence>
<dbReference type="Pfam" id="PF18317">
    <property type="entry name" value="SDH_C"/>
    <property type="match status" value="1"/>
</dbReference>
<dbReference type="SUPFAM" id="SSF51735">
    <property type="entry name" value="NAD(P)-binding Rossmann-fold domains"/>
    <property type="match status" value="1"/>
</dbReference>
<proteinExistence type="inferred from homology"/>
<dbReference type="HAMAP" id="MF_00222">
    <property type="entry name" value="Shikimate_DH_AroE"/>
    <property type="match status" value="1"/>
</dbReference>
<feature type="binding site" evidence="7">
    <location>
        <position position="232"/>
    </location>
    <ligand>
        <name>shikimate</name>
        <dbReference type="ChEBI" id="CHEBI:36208"/>
    </ligand>
</feature>
<evidence type="ECO:0000259" key="8">
    <source>
        <dbReference type="Pfam" id="PF08501"/>
    </source>
</evidence>
<reference evidence="10 11" key="1">
    <citation type="submission" date="2021-03" db="EMBL/GenBank/DDBJ databases">
        <authorList>
            <person name="Gilmore M.S."/>
            <person name="Schwartzman J."/>
            <person name="Van Tyne D."/>
            <person name="Martin M."/>
            <person name="Earl A.M."/>
            <person name="Manson A.L."/>
            <person name="Straub T."/>
            <person name="Salamzade R."/>
            <person name="Saavedra J."/>
            <person name="Lebreton F."/>
            <person name="Prichula J."/>
            <person name="Schaufler K."/>
            <person name="Gaca A."/>
            <person name="Sgardioli B."/>
            <person name="Wagenaar J."/>
            <person name="Strong T."/>
        </authorList>
    </citation>
    <scope>NUCLEOTIDE SEQUENCE [LARGE SCALE GENOMIC DNA]</scope>
    <source>
        <strain evidence="10 11">DIV1094</strain>
    </source>
</reference>
<dbReference type="PANTHER" id="PTHR21089">
    <property type="entry name" value="SHIKIMATE DEHYDROGENASE"/>
    <property type="match status" value="1"/>
</dbReference>
<feature type="binding site" evidence="7">
    <location>
        <position position="106"/>
    </location>
    <ligand>
        <name>shikimate</name>
        <dbReference type="ChEBI" id="CHEBI:36208"/>
    </ligand>
</feature>
<feature type="active site" description="Proton acceptor" evidence="7">
    <location>
        <position position="70"/>
    </location>
</feature>
<dbReference type="Gene3D" id="3.40.50.10860">
    <property type="entry name" value="Leucine Dehydrogenase, chain A, domain 1"/>
    <property type="match status" value="1"/>
</dbReference>
<dbReference type="InterPro" id="IPR022893">
    <property type="entry name" value="Shikimate_DH_fam"/>
</dbReference>
<dbReference type="EMBL" id="CP147250">
    <property type="protein sequence ID" value="WYJ81015.1"/>
    <property type="molecule type" value="Genomic_DNA"/>
</dbReference>
<protein>
    <recommendedName>
        <fullName evidence="2 7">Shikimate dehydrogenase (NADP(+))</fullName>
        <shortName evidence="7">SDH</shortName>
        <ecNumber evidence="2 7">1.1.1.25</ecNumber>
    </recommendedName>
</protein>
<keyword evidence="11" id="KW-1185">Reference proteome</keyword>
<dbReference type="PANTHER" id="PTHR21089:SF1">
    <property type="entry name" value="BIFUNCTIONAL 3-DEHYDROQUINATE DEHYDRATASE_SHIKIMATE DEHYDROGENASE, CHLOROPLASTIC"/>
    <property type="match status" value="1"/>
</dbReference>
<evidence type="ECO:0000256" key="4">
    <source>
        <dbReference type="ARBA" id="ARBA00022857"/>
    </source>
</evidence>
<comment type="catalytic activity">
    <reaction evidence="7">
        <text>shikimate + NADP(+) = 3-dehydroshikimate + NADPH + H(+)</text>
        <dbReference type="Rhea" id="RHEA:17737"/>
        <dbReference type="ChEBI" id="CHEBI:15378"/>
        <dbReference type="ChEBI" id="CHEBI:16630"/>
        <dbReference type="ChEBI" id="CHEBI:36208"/>
        <dbReference type="ChEBI" id="CHEBI:57783"/>
        <dbReference type="ChEBI" id="CHEBI:58349"/>
        <dbReference type="EC" id="1.1.1.25"/>
    </reaction>
</comment>
<comment type="caution">
    <text evidence="7">Lacks conserved residue(s) required for the propagation of feature annotation.</text>
</comment>
<evidence type="ECO:0000313" key="10">
    <source>
        <dbReference type="EMBL" id="WYJ81015.1"/>
    </source>
</evidence>
<feature type="binding site" evidence="7">
    <location>
        <position position="66"/>
    </location>
    <ligand>
        <name>shikimate</name>
        <dbReference type="ChEBI" id="CHEBI:36208"/>
    </ligand>
</feature>
<evidence type="ECO:0000256" key="3">
    <source>
        <dbReference type="ARBA" id="ARBA00022605"/>
    </source>
</evidence>
<comment type="similarity">
    <text evidence="7">Belongs to the shikimate dehydrogenase family.</text>
</comment>
<comment type="subunit">
    <text evidence="7">Homodimer.</text>
</comment>
<feature type="binding site" evidence="7">
    <location>
        <begin position="130"/>
        <end position="134"/>
    </location>
    <ligand>
        <name>NADP(+)</name>
        <dbReference type="ChEBI" id="CHEBI:58349"/>
    </ligand>
</feature>
<feature type="domain" description="Shikimate dehydrogenase substrate binding N-terminal" evidence="8">
    <location>
        <begin position="11"/>
        <end position="93"/>
    </location>
</feature>
<evidence type="ECO:0000256" key="2">
    <source>
        <dbReference type="ARBA" id="ARBA00012962"/>
    </source>
</evidence>
<dbReference type="EC" id="1.1.1.25" evidence="2 7"/>
<evidence type="ECO:0000256" key="6">
    <source>
        <dbReference type="ARBA" id="ARBA00023141"/>
    </source>
</evidence>
<evidence type="ECO:0000259" key="9">
    <source>
        <dbReference type="Pfam" id="PF18317"/>
    </source>
</evidence>
<keyword evidence="3 7" id="KW-0028">Amino-acid biosynthesis</keyword>
<feature type="binding site" evidence="7">
    <location>
        <begin position="19"/>
        <end position="21"/>
    </location>
    <ligand>
        <name>shikimate</name>
        <dbReference type="ChEBI" id="CHEBI:36208"/>
    </ligand>
</feature>
<dbReference type="SUPFAM" id="SSF53223">
    <property type="entry name" value="Aminoacid dehydrogenase-like, N-terminal domain"/>
    <property type="match status" value="1"/>
</dbReference>
<keyword evidence="4 7" id="KW-0521">NADP</keyword>
<keyword evidence="6 7" id="KW-0057">Aromatic amino acid biosynthesis</keyword>
<comment type="pathway">
    <text evidence="1 7">Metabolic intermediate biosynthesis; chorismate biosynthesis; chorismate from D-erythrose 4-phosphate and phosphoenolpyruvate: step 4/7.</text>
</comment>
<dbReference type="RefSeq" id="WP_206857301.1">
    <property type="nucleotide sequence ID" value="NZ_CP147250.1"/>
</dbReference>
<name>A0ABZ2SZ50_9ENTE</name>
<reference evidence="10 11" key="2">
    <citation type="submission" date="2024-03" db="EMBL/GenBank/DDBJ databases">
        <title>The Genome Sequence of Enterococcus sp. DIV1094.</title>
        <authorList>
            <consortium name="The Broad Institute Genomics Platform"/>
            <consortium name="The Broad Institute Microbial Omics Core"/>
            <consortium name="The Broad Institute Genomic Center for Infectious Diseases"/>
            <person name="Earl A."/>
            <person name="Manson A."/>
            <person name="Gilmore M."/>
            <person name="Schwartman J."/>
            <person name="Shea T."/>
            <person name="Abouelleil A."/>
            <person name="Cao P."/>
            <person name="Chapman S."/>
            <person name="Cusick C."/>
            <person name="Young S."/>
            <person name="Neafsey D."/>
            <person name="Nusbaum C."/>
            <person name="Birren B."/>
        </authorList>
    </citation>
    <scope>NUCLEOTIDE SEQUENCE [LARGE SCALE GENOMIC DNA]</scope>
    <source>
        <strain evidence="10 11">DIV1094</strain>
    </source>
</reference>
<dbReference type="InterPro" id="IPR011342">
    <property type="entry name" value="Shikimate_DH"/>
</dbReference>
<accession>A0ABZ2SZ50</accession>
<sequence>MISGKTRIAGIFASPVSHSLSPLMHNTAFQARSIDAIYLAFTVDQTNLKQAVESIRTFNMLGVNLSMPNKIAVIPYLDELSQEAQLIGAVNTIVHRDNRLIGYNTDGMGFMRSVNEAGIAIKDKKVTMLGAGGAAKAIVVQAALDQAKEIVIYKRKNATFASVASTFQKIAEQTGCHITIKDYADTEQLKKDLEDTDLLINGTDMGMGEKKEMVPIDPQLLHPKIAVFDLIYSPRETRFLKEAKAQGCLTRNGLGMLLYQGAIAFELWTGQTMPIEKIQPLLDSKE</sequence>
<evidence type="ECO:0000256" key="1">
    <source>
        <dbReference type="ARBA" id="ARBA00004871"/>
    </source>
</evidence>
<dbReference type="Pfam" id="PF08501">
    <property type="entry name" value="Shikimate_dh_N"/>
    <property type="match status" value="1"/>
</dbReference>
<dbReference type="InterPro" id="IPR041121">
    <property type="entry name" value="SDH_C"/>
</dbReference>
<feature type="domain" description="SDH C-terminal" evidence="9">
    <location>
        <begin position="253"/>
        <end position="278"/>
    </location>
</feature>
<dbReference type="InterPro" id="IPR046346">
    <property type="entry name" value="Aminoacid_DH-like_N_sf"/>
</dbReference>
<feature type="binding site" evidence="7">
    <location>
        <position position="91"/>
    </location>
    <ligand>
        <name>shikimate</name>
        <dbReference type="ChEBI" id="CHEBI:36208"/>
    </ligand>
</feature>
<gene>
    <name evidence="7" type="primary">aroE</name>
    <name evidence="10" type="ORF">DOK79_002599</name>
</gene>
<feature type="binding site" evidence="7">
    <location>
        <position position="260"/>
    </location>
    <ligand>
        <name>shikimate</name>
        <dbReference type="ChEBI" id="CHEBI:36208"/>
    </ligand>
</feature>
<dbReference type="Gene3D" id="3.40.50.720">
    <property type="entry name" value="NAD(P)-binding Rossmann-like Domain"/>
    <property type="match status" value="1"/>
</dbReference>
<feature type="binding site" evidence="7">
    <location>
        <position position="230"/>
    </location>
    <ligand>
        <name>NADP(+)</name>
        <dbReference type="ChEBI" id="CHEBI:58349"/>
    </ligand>
</feature>
<dbReference type="NCBIfam" id="NF001319">
    <property type="entry name" value="PRK00258.3-3"/>
    <property type="match status" value="1"/>
</dbReference>
<dbReference type="InterPro" id="IPR036291">
    <property type="entry name" value="NAD(P)-bd_dom_sf"/>
</dbReference>
<evidence type="ECO:0000313" key="11">
    <source>
        <dbReference type="Proteomes" id="UP000664360"/>
    </source>
</evidence>
<feature type="binding site" evidence="7">
    <location>
        <position position="253"/>
    </location>
    <ligand>
        <name>NADP(+)</name>
        <dbReference type="ChEBI" id="CHEBI:58349"/>
    </ligand>
</feature>
<organism evidence="10 11">
    <name type="scientific">Candidatus Enterococcus mangumiae</name>
    <dbReference type="NCBI Taxonomy" id="2230878"/>
    <lineage>
        <taxon>Bacteria</taxon>
        <taxon>Bacillati</taxon>
        <taxon>Bacillota</taxon>
        <taxon>Bacilli</taxon>
        <taxon>Lactobacillales</taxon>
        <taxon>Enterococcaceae</taxon>
        <taxon>Enterococcus</taxon>
    </lineage>
</organism>
<dbReference type="InterPro" id="IPR013708">
    <property type="entry name" value="Shikimate_DH-bd_N"/>
</dbReference>
<dbReference type="Proteomes" id="UP000664360">
    <property type="component" value="Chromosome"/>
</dbReference>
<dbReference type="NCBIfam" id="TIGR00507">
    <property type="entry name" value="aroE"/>
    <property type="match status" value="1"/>
</dbReference>